<evidence type="ECO:0000256" key="1">
    <source>
        <dbReference type="SAM" id="MobiDB-lite"/>
    </source>
</evidence>
<name>A0ABD3R002_9STRA</name>
<sequence length="165" mass="18625">MMTSCFRLIVLQTALSNSIIYGFQPSQRCHHLHKSTTRKAVGRTILKIDANHNHNNSNERTDTKNEIPNRRSNENADNNHNKETTLDRTTHQINDLLDQPLFDPDSPSNTNNWFANLVKNDYDTAEALYAGIIITLGVIASQEALRMVKYGAAYVPFHGTGGRLF</sequence>
<organism evidence="3 4">
    <name type="scientific">Cyclotella cryptica</name>
    <dbReference type="NCBI Taxonomy" id="29204"/>
    <lineage>
        <taxon>Eukaryota</taxon>
        <taxon>Sar</taxon>
        <taxon>Stramenopiles</taxon>
        <taxon>Ochrophyta</taxon>
        <taxon>Bacillariophyta</taxon>
        <taxon>Coscinodiscophyceae</taxon>
        <taxon>Thalassiosirophycidae</taxon>
        <taxon>Stephanodiscales</taxon>
        <taxon>Stephanodiscaceae</taxon>
        <taxon>Cyclotella</taxon>
    </lineage>
</organism>
<feature type="signal peptide" evidence="2">
    <location>
        <begin position="1"/>
        <end position="16"/>
    </location>
</feature>
<keyword evidence="4" id="KW-1185">Reference proteome</keyword>
<evidence type="ECO:0000313" key="4">
    <source>
        <dbReference type="Proteomes" id="UP001516023"/>
    </source>
</evidence>
<gene>
    <name evidence="3" type="ORF">HJC23_009043</name>
</gene>
<dbReference type="EMBL" id="JABMIG020000003">
    <property type="protein sequence ID" value="KAL3805336.1"/>
    <property type="molecule type" value="Genomic_DNA"/>
</dbReference>
<dbReference type="Proteomes" id="UP001516023">
    <property type="component" value="Unassembled WGS sequence"/>
</dbReference>
<reference evidence="3 4" key="1">
    <citation type="journal article" date="2020" name="G3 (Bethesda)">
        <title>Improved Reference Genome for Cyclotella cryptica CCMP332, a Model for Cell Wall Morphogenesis, Salinity Adaptation, and Lipid Production in Diatoms (Bacillariophyta).</title>
        <authorList>
            <person name="Roberts W.R."/>
            <person name="Downey K.M."/>
            <person name="Ruck E.C."/>
            <person name="Traller J.C."/>
            <person name="Alverson A.J."/>
        </authorList>
    </citation>
    <scope>NUCLEOTIDE SEQUENCE [LARGE SCALE GENOMIC DNA]</scope>
    <source>
        <strain evidence="3 4">CCMP332</strain>
    </source>
</reference>
<feature type="compositionally biased region" description="Basic and acidic residues" evidence="1">
    <location>
        <begin position="49"/>
        <end position="87"/>
    </location>
</feature>
<feature type="region of interest" description="Disordered" evidence="1">
    <location>
        <begin position="48"/>
        <end position="87"/>
    </location>
</feature>
<proteinExistence type="predicted"/>
<accession>A0ABD3R002</accession>
<keyword evidence="2" id="KW-0732">Signal</keyword>
<evidence type="ECO:0000313" key="3">
    <source>
        <dbReference type="EMBL" id="KAL3805336.1"/>
    </source>
</evidence>
<dbReference type="AlphaFoldDB" id="A0ABD3R002"/>
<feature type="chain" id="PRO_5044846544" evidence="2">
    <location>
        <begin position="17"/>
        <end position="165"/>
    </location>
</feature>
<protein>
    <submittedName>
        <fullName evidence="3">Uncharacterized protein</fullName>
    </submittedName>
</protein>
<comment type="caution">
    <text evidence="3">The sequence shown here is derived from an EMBL/GenBank/DDBJ whole genome shotgun (WGS) entry which is preliminary data.</text>
</comment>
<evidence type="ECO:0000256" key="2">
    <source>
        <dbReference type="SAM" id="SignalP"/>
    </source>
</evidence>